<dbReference type="Pfam" id="PF00704">
    <property type="entry name" value="Glyco_hydro_18"/>
    <property type="match status" value="1"/>
</dbReference>
<accession>A0A537LFK4</accession>
<dbReference type="InterPro" id="IPR029070">
    <property type="entry name" value="Chitinase_insertion_sf"/>
</dbReference>
<evidence type="ECO:0000313" key="3">
    <source>
        <dbReference type="Proteomes" id="UP000319353"/>
    </source>
</evidence>
<sequence length="352" mass="38487">MVRVWRIRGAAGLLLVATVLLVATPAALSNTTRSLIGVGYYVDFDPNSWTAVRTEGQRLNWVITTNYVLSDTTGRLAGSHDGRIVSLARSRGSRVHFQVANLVDEAYNRDLAHAVLTSPAASIRAIASILQVMRDYAYDGVVLDLQNLAPADRKAFTEFVGDLAAQLHGRGRPLSVVVPARAAPPSRTDVDAYDLTALGRAADWLILRAYDDQRAAGPVGPLAPLPWVEAAIKYTVARVPVSKVLLGISLLGYDWPQQGTGESVSMREALGRARRGGAEIMWDDLAQTPYFTLFGRTVYFENARSVERKLSLAARYRLAGAAFWRLGCETPDLWSTASAYLRPQERTVSSTR</sequence>
<dbReference type="SMART" id="SM00636">
    <property type="entry name" value="Glyco_18"/>
    <property type="match status" value="1"/>
</dbReference>
<dbReference type="EMBL" id="VBAL01000007">
    <property type="protein sequence ID" value="TMJ06803.1"/>
    <property type="molecule type" value="Genomic_DNA"/>
</dbReference>
<dbReference type="GO" id="GO:0005975">
    <property type="term" value="P:carbohydrate metabolic process"/>
    <property type="evidence" value="ECO:0007669"/>
    <property type="project" value="InterPro"/>
</dbReference>
<dbReference type="SUPFAM" id="SSF51445">
    <property type="entry name" value="(Trans)glycosidases"/>
    <property type="match status" value="1"/>
</dbReference>
<name>A0A537LFK4_9BACT</name>
<dbReference type="InterPro" id="IPR011583">
    <property type="entry name" value="Chitinase_II/V-like_cat"/>
</dbReference>
<dbReference type="GO" id="GO:0008061">
    <property type="term" value="F:chitin binding"/>
    <property type="evidence" value="ECO:0007669"/>
    <property type="project" value="InterPro"/>
</dbReference>
<dbReference type="Proteomes" id="UP000319353">
    <property type="component" value="Unassembled WGS sequence"/>
</dbReference>
<dbReference type="PROSITE" id="PS51910">
    <property type="entry name" value="GH18_2"/>
    <property type="match status" value="1"/>
</dbReference>
<dbReference type="AlphaFoldDB" id="A0A537LFK4"/>
<reference evidence="2 3" key="1">
    <citation type="journal article" date="2019" name="Nat. Microbiol.">
        <title>Mediterranean grassland soil C-N compound turnover is dependent on rainfall and depth, and is mediated by genomically divergent microorganisms.</title>
        <authorList>
            <person name="Diamond S."/>
            <person name="Andeer P.F."/>
            <person name="Li Z."/>
            <person name="Crits-Christoph A."/>
            <person name="Burstein D."/>
            <person name="Anantharaman K."/>
            <person name="Lane K.R."/>
            <person name="Thomas B.C."/>
            <person name="Pan C."/>
            <person name="Northen T.R."/>
            <person name="Banfield J.F."/>
        </authorList>
    </citation>
    <scope>NUCLEOTIDE SEQUENCE [LARGE SCALE GENOMIC DNA]</scope>
    <source>
        <strain evidence="2">NP_4</strain>
    </source>
</reference>
<dbReference type="Gene3D" id="3.10.50.10">
    <property type="match status" value="1"/>
</dbReference>
<evidence type="ECO:0000313" key="2">
    <source>
        <dbReference type="EMBL" id="TMJ06803.1"/>
    </source>
</evidence>
<organism evidence="2 3">
    <name type="scientific">Candidatus Segetimicrobium genomatis</name>
    <dbReference type="NCBI Taxonomy" id="2569760"/>
    <lineage>
        <taxon>Bacteria</taxon>
        <taxon>Bacillati</taxon>
        <taxon>Candidatus Sysuimicrobiota</taxon>
        <taxon>Candidatus Sysuimicrobiia</taxon>
        <taxon>Candidatus Sysuimicrobiales</taxon>
        <taxon>Candidatus Segetimicrobiaceae</taxon>
        <taxon>Candidatus Segetimicrobium</taxon>
    </lineage>
</organism>
<evidence type="ECO:0000259" key="1">
    <source>
        <dbReference type="PROSITE" id="PS51910"/>
    </source>
</evidence>
<dbReference type="InterPro" id="IPR017853">
    <property type="entry name" value="GH"/>
</dbReference>
<gene>
    <name evidence="2" type="ORF">E6H01_00375</name>
</gene>
<protein>
    <recommendedName>
        <fullName evidence="1">GH18 domain-containing protein</fullName>
    </recommendedName>
</protein>
<comment type="caution">
    <text evidence="2">The sequence shown here is derived from an EMBL/GenBank/DDBJ whole genome shotgun (WGS) entry which is preliminary data.</text>
</comment>
<dbReference type="Gene3D" id="3.20.20.80">
    <property type="entry name" value="Glycosidases"/>
    <property type="match status" value="1"/>
</dbReference>
<dbReference type="InterPro" id="IPR001223">
    <property type="entry name" value="Glyco_hydro18_cat"/>
</dbReference>
<proteinExistence type="predicted"/>
<feature type="domain" description="GH18" evidence="1">
    <location>
        <begin position="35"/>
        <end position="344"/>
    </location>
</feature>
<dbReference type="PANTHER" id="PTHR46066">
    <property type="entry name" value="CHITINASE DOMAIN-CONTAINING PROTEIN 1 FAMILY MEMBER"/>
    <property type="match status" value="1"/>
</dbReference>
<dbReference type="PANTHER" id="PTHR46066:SF2">
    <property type="entry name" value="CHITINASE DOMAIN-CONTAINING PROTEIN 1"/>
    <property type="match status" value="1"/>
</dbReference>